<reference evidence="1 2" key="1">
    <citation type="journal article" date="2012" name="Eukaryot. Cell">
        <title>Genome sequence of the Trichosporon asahii environmental strain CBS 8904.</title>
        <authorList>
            <person name="Yang R.Y."/>
            <person name="Li H.T."/>
            <person name="Zhu H."/>
            <person name="Zhou G.P."/>
            <person name="Wang M."/>
            <person name="Wang L."/>
        </authorList>
    </citation>
    <scope>NUCLEOTIDE SEQUENCE [LARGE SCALE GENOMIC DNA]</scope>
    <source>
        <strain evidence="1 2">CBS 8904</strain>
    </source>
</reference>
<comment type="caution">
    <text evidence="1">The sequence shown here is derived from an EMBL/GenBank/DDBJ whole genome shotgun (WGS) entry which is preliminary data.</text>
</comment>
<dbReference type="InParanoid" id="K1VNL2"/>
<dbReference type="EMBL" id="AMBO01000391">
    <property type="protein sequence ID" value="EKC98257.1"/>
    <property type="molecule type" value="Genomic_DNA"/>
</dbReference>
<name>K1VNL2_TRIAC</name>
<accession>K1VNL2</accession>
<dbReference type="AlphaFoldDB" id="K1VNL2"/>
<protein>
    <submittedName>
        <fullName evidence="1">Uncharacterized protein</fullName>
    </submittedName>
</protein>
<organism evidence="1 2">
    <name type="scientific">Trichosporon asahii var. asahii (strain CBS 8904)</name>
    <name type="common">Yeast</name>
    <dbReference type="NCBI Taxonomy" id="1220162"/>
    <lineage>
        <taxon>Eukaryota</taxon>
        <taxon>Fungi</taxon>
        <taxon>Dikarya</taxon>
        <taxon>Basidiomycota</taxon>
        <taxon>Agaricomycotina</taxon>
        <taxon>Tremellomycetes</taxon>
        <taxon>Trichosporonales</taxon>
        <taxon>Trichosporonaceae</taxon>
        <taxon>Trichosporon</taxon>
    </lineage>
</organism>
<evidence type="ECO:0000313" key="1">
    <source>
        <dbReference type="EMBL" id="EKC98257.1"/>
    </source>
</evidence>
<gene>
    <name evidence="1" type="ORF">A1Q2_07271</name>
</gene>
<keyword evidence="2" id="KW-1185">Reference proteome</keyword>
<dbReference type="HOGENOM" id="CLU_1262310_0_0_1"/>
<proteinExistence type="predicted"/>
<sequence length="219" mass="23365">MPLVLPDGLSSREVPETGAVVGRRGDEVRRVGREGCVPDPALVALERAVEGVLVVLGGPELDGRVGGAGGQVPCVRGEEAACDIFGMGEERRDGHERGRLGPGLDTPHEHGAHVVAGHERAAVACDRDGADRHILGRHELEISSPWFGWITTSFTIVPSCLSSPSVPHLDRAVLAAGHDPLALCTILERGDIASVPVQTHDRRVRQRRDVPYPAHQLLS</sequence>
<evidence type="ECO:0000313" key="2">
    <source>
        <dbReference type="Proteomes" id="UP000006757"/>
    </source>
</evidence>
<dbReference type="Proteomes" id="UP000006757">
    <property type="component" value="Unassembled WGS sequence"/>
</dbReference>